<organism evidence="2 3">
    <name type="scientific">Candidatus Thiodiazotropha taylori</name>
    <dbReference type="NCBI Taxonomy" id="2792791"/>
    <lineage>
        <taxon>Bacteria</taxon>
        <taxon>Pseudomonadati</taxon>
        <taxon>Pseudomonadota</taxon>
        <taxon>Gammaproteobacteria</taxon>
        <taxon>Chromatiales</taxon>
        <taxon>Sedimenticolaceae</taxon>
        <taxon>Candidatus Thiodiazotropha</taxon>
    </lineage>
</organism>
<dbReference type="Proteomes" id="UP000770889">
    <property type="component" value="Unassembled WGS sequence"/>
</dbReference>
<feature type="signal peptide" evidence="1">
    <location>
        <begin position="1"/>
        <end position="22"/>
    </location>
</feature>
<protein>
    <recommendedName>
        <fullName evidence="4">DUF3617 family protein</fullName>
    </recommendedName>
</protein>
<comment type="caution">
    <text evidence="2">The sequence shown here is derived from an EMBL/GenBank/DDBJ whole genome shotgun (WGS) entry which is preliminary data.</text>
</comment>
<evidence type="ECO:0000313" key="3">
    <source>
        <dbReference type="Proteomes" id="UP000770889"/>
    </source>
</evidence>
<name>A0A944MCT1_9GAMM</name>
<accession>A0A944MCT1</accession>
<dbReference type="InterPro" id="IPR022061">
    <property type="entry name" value="DUF3617"/>
</dbReference>
<gene>
    <name evidence="2" type="ORF">KME65_18875</name>
</gene>
<evidence type="ECO:0008006" key="4">
    <source>
        <dbReference type="Google" id="ProtNLM"/>
    </source>
</evidence>
<sequence>MNRTTSVASLLLVALVSAVAKASDINMNPGLWQWTAVLDLPGMPLPLPPTSYTTCISRADFIPKDSQLGRACETIDLKTEGDKVSWNISCSQAAGVTHSKGSITYYGDSAEGTILLDVDGMQLSSTTKGKRLGPCR</sequence>
<evidence type="ECO:0000313" key="2">
    <source>
        <dbReference type="EMBL" id="MBT2991027.1"/>
    </source>
</evidence>
<feature type="chain" id="PRO_5036752060" description="DUF3617 family protein" evidence="1">
    <location>
        <begin position="23"/>
        <end position="136"/>
    </location>
</feature>
<proteinExistence type="predicted"/>
<dbReference type="EMBL" id="JAHHGM010000025">
    <property type="protein sequence ID" value="MBT2991027.1"/>
    <property type="molecule type" value="Genomic_DNA"/>
</dbReference>
<dbReference type="Pfam" id="PF12276">
    <property type="entry name" value="DUF3617"/>
    <property type="match status" value="1"/>
</dbReference>
<reference evidence="2 3" key="1">
    <citation type="submission" date="2021-05" db="EMBL/GenBank/DDBJ databases">
        <title>Genetic and Functional Diversity in Clade A Lucinid endosymbionts from the Bahamas.</title>
        <authorList>
            <person name="Giani N.M."/>
            <person name="Engel A.S."/>
            <person name="Campbell B.J."/>
        </authorList>
    </citation>
    <scope>NUCLEOTIDE SEQUENCE [LARGE SCALE GENOMIC DNA]</scope>
    <source>
        <strain evidence="2">LUC16012Gg_MoonRockCtena</strain>
    </source>
</reference>
<evidence type="ECO:0000256" key="1">
    <source>
        <dbReference type="SAM" id="SignalP"/>
    </source>
</evidence>
<dbReference type="AlphaFoldDB" id="A0A944MCT1"/>
<keyword evidence="1" id="KW-0732">Signal</keyword>